<dbReference type="OrthoDB" id="5397701at2759"/>
<evidence type="ECO:0000313" key="1">
    <source>
        <dbReference type="EMBL" id="EPS36169.1"/>
    </source>
</evidence>
<dbReference type="Proteomes" id="UP000015100">
    <property type="component" value="Unassembled WGS sequence"/>
</dbReference>
<name>S8A0E7_DACHA</name>
<dbReference type="PANTHER" id="PTHR37331:SF1">
    <property type="entry name" value="YALI0F11671P"/>
    <property type="match status" value="1"/>
</dbReference>
<comment type="caution">
    <text evidence="1">The sequence shown here is derived from an EMBL/GenBank/DDBJ whole genome shotgun (WGS) entry which is preliminary data.</text>
</comment>
<dbReference type="PANTHER" id="PTHR37331">
    <property type="entry name" value="YALI0F11671P"/>
    <property type="match status" value="1"/>
</dbReference>
<reference evidence="2" key="2">
    <citation type="submission" date="2013-04" db="EMBL/GenBank/DDBJ databases">
        <title>Genomic mechanisms accounting for the adaptation to parasitism in nematode-trapping fungi.</title>
        <authorList>
            <person name="Ahren D.G."/>
        </authorList>
    </citation>
    <scope>NUCLEOTIDE SEQUENCE [LARGE SCALE GENOMIC DNA]</scope>
    <source>
        <strain evidence="2">CBS 200.50</strain>
    </source>
</reference>
<keyword evidence="2" id="KW-1185">Reference proteome</keyword>
<sequence>MLFNCARRAQRVFREVTRHTASTTSIVPNFAPRQSIRRLQTLEQNKNIYAHSTSTSPKSYTLSLLKTTPPNPHLALGTTTTIPPTPASFTENSNFRRILMQVLKEHAVNDQDLINEAYGTWGAAMGVKQVVNKGLRRDRKLHTDSADTPSLASKAEENETVSIGGFHHVVDRRTPYYGGMRIPESHDILGSLEVSGEGKLIGGFVECESYRLVTGDGVMQLTEYLEGKLKERLEEEDKRSRA</sequence>
<dbReference type="OMA" id="GWIHVSD"/>
<dbReference type="eggNOG" id="ENOG502S8MB">
    <property type="taxonomic scope" value="Eukaryota"/>
</dbReference>
<accession>S8A0E7</accession>
<dbReference type="EMBL" id="AQGS01000958">
    <property type="protein sequence ID" value="EPS36169.1"/>
    <property type="molecule type" value="Genomic_DNA"/>
</dbReference>
<dbReference type="STRING" id="1284197.S8A0E7"/>
<organism evidence="1 2">
    <name type="scientific">Dactylellina haptotyla (strain CBS 200.50)</name>
    <name type="common">Nematode-trapping fungus</name>
    <name type="synonym">Monacrosporium haptotylum</name>
    <dbReference type="NCBI Taxonomy" id="1284197"/>
    <lineage>
        <taxon>Eukaryota</taxon>
        <taxon>Fungi</taxon>
        <taxon>Dikarya</taxon>
        <taxon>Ascomycota</taxon>
        <taxon>Pezizomycotina</taxon>
        <taxon>Orbiliomycetes</taxon>
        <taxon>Orbiliales</taxon>
        <taxon>Orbiliaceae</taxon>
        <taxon>Dactylellina</taxon>
    </lineage>
</organism>
<dbReference type="HOGENOM" id="CLU_080764_1_0_1"/>
<protein>
    <submittedName>
        <fullName evidence="1">Uncharacterized protein</fullName>
    </submittedName>
</protein>
<reference evidence="1 2" key="1">
    <citation type="journal article" date="2013" name="PLoS Genet.">
        <title>Genomic mechanisms accounting for the adaptation to parasitism in nematode-trapping fungi.</title>
        <authorList>
            <person name="Meerupati T."/>
            <person name="Andersson K.M."/>
            <person name="Friman E."/>
            <person name="Kumar D."/>
            <person name="Tunlid A."/>
            <person name="Ahren D."/>
        </authorList>
    </citation>
    <scope>NUCLEOTIDE SEQUENCE [LARGE SCALE GENOMIC DNA]</scope>
    <source>
        <strain evidence="1 2">CBS 200.50</strain>
    </source>
</reference>
<evidence type="ECO:0000313" key="2">
    <source>
        <dbReference type="Proteomes" id="UP000015100"/>
    </source>
</evidence>
<dbReference type="AlphaFoldDB" id="S8A0E7"/>
<proteinExistence type="predicted"/>
<gene>
    <name evidence="1" type="ORF">H072_10274</name>
</gene>